<feature type="domain" description="G" evidence="2">
    <location>
        <begin position="373"/>
        <end position="518"/>
    </location>
</feature>
<keyword evidence="1" id="KW-0472">Membrane</keyword>
<dbReference type="SUPFAM" id="SSF52540">
    <property type="entry name" value="P-loop containing nucleoside triphosphate hydrolases"/>
    <property type="match status" value="1"/>
</dbReference>
<dbReference type="Proteomes" id="UP000682733">
    <property type="component" value="Unassembled WGS sequence"/>
</dbReference>
<evidence type="ECO:0000313" key="5">
    <source>
        <dbReference type="Proteomes" id="UP000677228"/>
    </source>
</evidence>
<proteinExistence type="predicted"/>
<name>A0A8S2EEI4_9BILA</name>
<feature type="transmembrane region" description="Helical" evidence="1">
    <location>
        <begin position="35"/>
        <end position="57"/>
    </location>
</feature>
<evidence type="ECO:0000313" key="4">
    <source>
        <dbReference type="EMBL" id="CAF4013261.1"/>
    </source>
</evidence>
<protein>
    <recommendedName>
        <fullName evidence="2">G domain-containing protein</fullName>
    </recommendedName>
</protein>
<dbReference type="EMBL" id="CAJOBA010035915">
    <property type="protein sequence ID" value="CAF4013261.1"/>
    <property type="molecule type" value="Genomic_DNA"/>
</dbReference>
<dbReference type="EMBL" id="CAJNOK010014381">
    <property type="protein sequence ID" value="CAF1203571.1"/>
    <property type="molecule type" value="Genomic_DNA"/>
</dbReference>
<sequence>MLWLKKIITTLVPPFAKDVVQAVDKHVNAAVHRQLTVVFCLLLSLIFTVVLEIIRVYKFHGKNTDHTLLSRLTVYVTAEDVILSTVGTSVITLFVAITVIFSSPVYGLIVMYITLLRGIELIPLIDFSNLILLYQMAVLILLLTVIFFDQTPNAVAFPDYYTMTTIYNFFRPDILVNSLVFILTIVLSVDAWRYWQELSVKGEVWFYTGLNGLLSWPSANKNQPKAANVHRRVPANRTLNTNSASVLTPRNTQSAEQSILVTQISSSIINIQSEPNTTISSMTNETNDEPANPIAENSQQEILTTDIQRAESSHVSERTEIYFYDENDQPIILLPEVVPHTQLQNCKQSELDKEQARDQGRYERQPYDVIIMQLGDTGVGKSSLCQALTNNLGFRHGNLNGTTLRPRAGFIVKPTNPSEEQLRYVIIDVPGLNQAVIDETRNLYFVRMKEDIGKCETRLEVGHIAQLIVDLTKMMTICLLKVIDIIIKGIKELVDNKNKTDEELKSIAEQRLIIVVNKFDRLCEFADVCAEKENIKRNIRQVLVNDNIPIVFTAGASYAASKNAGNFNPTKMAELNSSKYLQRVETLKTEIDTKIRHLEKDLFKQLTDQEITRKIQVEASKRSNEHLKFKLEGAQRIVTALIVVPDTCRIVYNRVGKLKSYFGSNKKKFVLHPHELTMFIHANKHANYRCEICESKNDDGLMPLVWYYCAEQECKSGDKWLYYVHEECAKIYASVCQKCEEEPVQVLDG</sequence>
<dbReference type="GO" id="GO:0005525">
    <property type="term" value="F:GTP binding"/>
    <property type="evidence" value="ECO:0007669"/>
    <property type="project" value="InterPro"/>
</dbReference>
<feature type="transmembrane region" description="Helical" evidence="1">
    <location>
        <begin position="174"/>
        <end position="192"/>
    </location>
</feature>
<dbReference type="Proteomes" id="UP000677228">
    <property type="component" value="Unassembled WGS sequence"/>
</dbReference>
<dbReference type="Pfam" id="PF01926">
    <property type="entry name" value="MMR_HSR1"/>
    <property type="match status" value="1"/>
</dbReference>
<feature type="transmembrane region" description="Helical" evidence="1">
    <location>
        <begin position="90"/>
        <end position="115"/>
    </location>
</feature>
<keyword evidence="1" id="KW-1133">Transmembrane helix</keyword>
<dbReference type="Gene3D" id="3.40.50.300">
    <property type="entry name" value="P-loop containing nucleotide triphosphate hydrolases"/>
    <property type="match status" value="1"/>
</dbReference>
<feature type="non-terminal residue" evidence="3">
    <location>
        <position position="1"/>
    </location>
</feature>
<organism evidence="3 5">
    <name type="scientific">Didymodactylos carnosus</name>
    <dbReference type="NCBI Taxonomy" id="1234261"/>
    <lineage>
        <taxon>Eukaryota</taxon>
        <taxon>Metazoa</taxon>
        <taxon>Spiralia</taxon>
        <taxon>Gnathifera</taxon>
        <taxon>Rotifera</taxon>
        <taxon>Eurotatoria</taxon>
        <taxon>Bdelloidea</taxon>
        <taxon>Philodinida</taxon>
        <taxon>Philodinidae</taxon>
        <taxon>Didymodactylos</taxon>
    </lineage>
</organism>
<keyword evidence="1" id="KW-0812">Transmembrane</keyword>
<gene>
    <name evidence="3" type="ORF">OVA965_LOCUS24105</name>
    <name evidence="4" type="ORF">TMI583_LOCUS24826</name>
</gene>
<comment type="caution">
    <text evidence="3">The sequence shown here is derived from an EMBL/GenBank/DDBJ whole genome shotgun (WGS) entry which is preliminary data.</text>
</comment>
<evidence type="ECO:0000256" key="1">
    <source>
        <dbReference type="SAM" id="Phobius"/>
    </source>
</evidence>
<dbReference type="InterPro" id="IPR027417">
    <property type="entry name" value="P-loop_NTPase"/>
</dbReference>
<dbReference type="AlphaFoldDB" id="A0A8S2EEI4"/>
<accession>A0A8S2EEI4</accession>
<feature type="transmembrane region" description="Helical" evidence="1">
    <location>
        <begin position="127"/>
        <end position="148"/>
    </location>
</feature>
<evidence type="ECO:0000313" key="3">
    <source>
        <dbReference type="EMBL" id="CAF1203571.1"/>
    </source>
</evidence>
<dbReference type="InterPro" id="IPR006073">
    <property type="entry name" value="GTP-bd"/>
</dbReference>
<reference evidence="3" key="1">
    <citation type="submission" date="2021-02" db="EMBL/GenBank/DDBJ databases">
        <authorList>
            <person name="Nowell W R."/>
        </authorList>
    </citation>
    <scope>NUCLEOTIDE SEQUENCE</scope>
</reference>
<evidence type="ECO:0000259" key="2">
    <source>
        <dbReference type="Pfam" id="PF01926"/>
    </source>
</evidence>